<dbReference type="Proteomes" id="UP000009045">
    <property type="component" value="Chromosome"/>
</dbReference>
<organism evidence="1 2">
    <name type="scientific">Sinorhizobium meliloti (strain SM11)</name>
    <dbReference type="NCBI Taxonomy" id="707241"/>
    <lineage>
        <taxon>Bacteria</taxon>
        <taxon>Pseudomonadati</taxon>
        <taxon>Pseudomonadota</taxon>
        <taxon>Alphaproteobacteria</taxon>
        <taxon>Hyphomicrobiales</taxon>
        <taxon>Rhizobiaceae</taxon>
        <taxon>Sinorhizobium/Ensifer group</taxon>
        <taxon>Sinorhizobium</taxon>
    </lineage>
</organism>
<name>F7X7C1_SINMM</name>
<dbReference type="EMBL" id="CP001830">
    <property type="protein sequence ID" value="AEH78809.1"/>
    <property type="molecule type" value="Genomic_DNA"/>
</dbReference>
<dbReference type="PATRIC" id="fig|707241.3.peg.1609"/>
<dbReference type="AlphaFoldDB" id="F7X7C1"/>
<sequence length="57" mass="6440">MPRKLADERILIPDSLWPNGASLPGVANPYCMFLKSYPIKDKNIQQIKELSASKPVR</sequence>
<reference evidence="1 2" key="1">
    <citation type="journal article" date="2011" name="J. Biotechnol.">
        <title>The complete genome sequence of the dominant Sinorhizobium meliloti field isolate SM11 extends the S. meliloti pan-genome.</title>
        <authorList>
            <person name="Schneiker-Bekel S."/>
            <person name="Wibberg D."/>
            <person name="Bekel T."/>
            <person name="Blom J."/>
            <person name="Linke B."/>
            <person name="Neuweger H."/>
            <person name="Stiens M."/>
            <person name="Vorholter F.J."/>
            <person name="Weidner S."/>
            <person name="Goesmann A."/>
            <person name="Puhler A."/>
            <person name="Schluter A."/>
        </authorList>
    </citation>
    <scope>NUCLEOTIDE SEQUENCE [LARGE SCALE GENOMIC DNA]</scope>
    <source>
        <strain evidence="1 2">SM11</strain>
    </source>
</reference>
<proteinExistence type="predicted"/>
<dbReference type="KEGG" id="smx:SM11_chr1534"/>
<evidence type="ECO:0000313" key="2">
    <source>
        <dbReference type="Proteomes" id="UP000009045"/>
    </source>
</evidence>
<gene>
    <name evidence="1" type="ordered locus">SM11_chr1534</name>
</gene>
<protein>
    <submittedName>
        <fullName evidence="1">Uncharacterized protein</fullName>
    </submittedName>
</protein>
<evidence type="ECO:0000313" key="1">
    <source>
        <dbReference type="EMBL" id="AEH78809.1"/>
    </source>
</evidence>
<accession>F7X7C1</accession>
<dbReference type="HOGENOM" id="CLU_2994303_0_0_5"/>